<feature type="transmembrane region" description="Helical" evidence="14">
    <location>
        <begin position="121"/>
        <end position="138"/>
    </location>
</feature>
<keyword evidence="9 14" id="KW-0472">Membrane</keyword>
<feature type="transmembrane region" description="Helical" evidence="14">
    <location>
        <begin position="96"/>
        <end position="115"/>
    </location>
</feature>
<evidence type="ECO:0000313" key="18">
    <source>
        <dbReference type="Proteomes" id="UP000295794"/>
    </source>
</evidence>
<keyword evidence="8 14" id="KW-0350">Heme biosynthesis</keyword>
<dbReference type="NCBIfam" id="TIGR01473">
    <property type="entry name" value="cyoE_ctaB"/>
    <property type="match status" value="1"/>
</dbReference>
<evidence type="ECO:0000256" key="2">
    <source>
        <dbReference type="ARBA" id="ARBA00004919"/>
    </source>
</evidence>
<dbReference type="EMBL" id="UGHR01000003">
    <property type="protein sequence ID" value="STR44582.1"/>
    <property type="molecule type" value="Genomic_DNA"/>
</dbReference>
<dbReference type="HAMAP" id="MF_00154">
    <property type="entry name" value="CyoE_CtaB"/>
    <property type="match status" value="1"/>
</dbReference>
<dbReference type="Gene3D" id="1.10.357.140">
    <property type="entry name" value="UbiA prenyltransferase"/>
    <property type="match status" value="1"/>
</dbReference>
<name>A0A377SRC6_9NEIS</name>
<dbReference type="GO" id="GO:0005886">
    <property type="term" value="C:plasma membrane"/>
    <property type="evidence" value="ECO:0007669"/>
    <property type="project" value="UniProtKB-SubCell"/>
</dbReference>
<evidence type="ECO:0000256" key="6">
    <source>
        <dbReference type="ARBA" id="ARBA00022692"/>
    </source>
</evidence>
<dbReference type="InterPro" id="IPR006369">
    <property type="entry name" value="Protohaem_IX_farnesylTrfase"/>
</dbReference>
<dbReference type="Pfam" id="PF01040">
    <property type="entry name" value="UbiA"/>
    <property type="match status" value="1"/>
</dbReference>
<evidence type="ECO:0000256" key="10">
    <source>
        <dbReference type="ARBA" id="ARBA00030253"/>
    </source>
</evidence>
<reference evidence="15 17" key="1">
    <citation type="submission" date="2018-06" db="EMBL/GenBank/DDBJ databases">
        <authorList>
            <consortium name="Pathogen Informatics"/>
            <person name="Doyle S."/>
        </authorList>
    </citation>
    <scope>NUCLEOTIDE SEQUENCE [LARGE SCALE GENOMIC DNA]</scope>
    <source>
        <strain evidence="15 17">NCTC11159</strain>
    </source>
</reference>
<evidence type="ECO:0000256" key="8">
    <source>
        <dbReference type="ARBA" id="ARBA00023133"/>
    </source>
</evidence>
<dbReference type="InterPro" id="IPR044878">
    <property type="entry name" value="UbiA_sf"/>
</dbReference>
<evidence type="ECO:0000256" key="5">
    <source>
        <dbReference type="ARBA" id="ARBA00022679"/>
    </source>
</evidence>
<dbReference type="GO" id="GO:0008495">
    <property type="term" value="F:protoheme IX farnesyltransferase activity"/>
    <property type="evidence" value="ECO:0007669"/>
    <property type="project" value="UniProtKB-UniRule"/>
</dbReference>
<comment type="catalytic activity">
    <reaction evidence="13 14">
        <text>heme b + (2E,6E)-farnesyl diphosphate + H2O = Fe(II)-heme o + diphosphate</text>
        <dbReference type="Rhea" id="RHEA:28070"/>
        <dbReference type="ChEBI" id="CHEBI:15377"/>
        <dbReference type="ChEBI" id="CHEBI:33019"/>
        <dbReference type="ChEBI" id="CHEBI:60344"/>
        <dbReference type="ChEBI" id="CHEBI:60530"/>
        <dbReference type="ChEBI" id="CHEBI:175763"/>
        <dbReference type="EC" id="2.5.1.141"/>
    </reaction>
</comment>
<dbReference type="OrthoDB" id="9814417at2"/>
<evidence type="ECO:0000256" key="13">
    <source>
        <dbReference type="ARBA" id="ARBA00047690"/>
    </source>
</evidence>
<protein>
    <recommendedName>
        <fullName evidence="11 14">Protoheme IX farnesyltransferase</fullName>
        <ecNumber evidence="3 14">2.5.1.141</ecNumber>
    </recommendedName>
    <alternativeName>
        <fullName evidence="12 14">Heme B farnesyltransferase</fullName>
    </alternativeName>
    <alternativeName>
        <fullName evidence="10 14">Heme O synthase</fullName>
    </alternativeName>
</protein>
<feature type="transmembrane region" description="Helical" evidence="14">
    <location>
        <begin position="214"/>
        <end position="235"/>
    </location>
</feature>
<sequence length="303" mass="32987">MRTLALTRSHAQLAELLKLGKPRVIALIVFCAVVGMLLATRQLPSIALLLAATTGIGLVASGAAAFNCLIEVERDGNMRRTQQRPLVKGSVRHSDALLYALITTAVGLWLLAAFVNMLTMWLTLATFFGYAVIYTRLLKAATPQNIVIGGASGAMPPILGWAAVTGSVPPEAMILFLIIYTWTPPHFWALALYRRDEYAKAGLPMLPITHGLAFTRLSILLYAAILAAVTALPVALGMSSWLYGVAVAVLNAGFLSRAFKLWQQEDEAEGDVIARELFKYSIKYLAYLFAALLLDHWLMVLVT</sequence>
<organism evidence="15 17">
    <name type="scientific">Iodobacter fluviatilis</name>
    <dbReference type="NCBI Taxonomy" id="537"/>
    <lineage>
        <taxon>Bacteria</taxon>
        <taxon>Pseudomonadati</taxon>
        <taxon>Pseudomonadota</taxon>
        <taxon>Betaproteobacteria</taxon>
        <taxon>Neisseriales</taxon>
        <taxon>Chitinibacteraceae</taxon>
        <taxon>Iodobacter</taxon>
    </lineage>
</organism>
<evidence type="ECO:0000256" key="1">
    <source>
        <dbReference type="ARBA" id="ARBA00004651"/>
    </source>
</evidence>
<dbReference type="EC" id="2.5.1.141" evidence="3 14"/>
<dbReference type="UniPathway" id="UPA00834">
    <property type="reaction ID" value="UER00712"/>
</dbReference>
<keyword evidence="4 14" id="KW-1003">Cell membrane</keyword>
<dbReference type="Proteomes" id="UP000255108">
    <property type="component" value="Unassembled WGS sequence"/>
</dbReference>
<comment type="miscellaneous">
    <text evidence="14">Carbon 2 of the heme B porphyrin ring is defined according to the Fischer nomenclature.</text>
</comment>
<keyword evidence="18" id="KW-1185">Reference proteome</keyword>
<dbReference type="RefSeq" id="WP_115228371.1">
    <property type="nucleotide sequence ID" value="NZ_CAWOLO010000006.1"/>
</dbReference>
<evidence type="ECO:0000313" key="17">
    <source>
        <dbReference type="Proteomes" id="UP000255108"/>
    </source>
</evidence>
<feature type="transmembrane region" description="Helical" evidence="14">
    <location>
        <begin position="241"/>
        <end position="259"/>
    </location>
</feature>
<feature type="transmembrane region" description="Helical" evidence="14">
    <location>
        <begin position="284"/>
        <end position="302"/>
    </location>
</feature>
<evidence type="ECO:0000256" key="9">
    <source>
        <dbReference type="ARBA" id="ARBA00023136"/>
    </source>
</evidence>
<dbReference type="CDD" id="cd13957">
    <property type="entry name" value="PT_UbiA_Cox10"/>
    <property type="match status" value="1"/>
</dbReference>
<evidence type="ECO:0000256" key="11">
    <source>
        <dbReference type="ARBA" id="ARBA00040810"/>
    </source>
</evidence>
<dbReference type="PANTHER" id="PTHR43448">
    <property type="entry name" value="PROTOHEME IX FARNESYLTRANSFERASE, MITOCHONDRIAL"/>
    <property type="match status" value="1"/>
</dbReference>
<reference evidence="16 18" key="2">
    <citation type="submission" date="2019-03" db="EMBL/GenBank/DDBJ databases">
        <title>Genomic Encyclopedia of Type Strains, Phase IV (KMG-IV): sequencing the most valuable type-strain genomes for metagenomic binning, comparative biology and taxonomic classification.</title>
        <authorList>
            <person name="Goeker M."/>
        </authorList>
    </citation>
    <scope>NUCLEOTIDE SEQUENCE [LARGE SCALE GENOMIC DNA]</scope>
    <source>
        <strain evidence="16 18">DSM 3764</strain>
    </source>
</reference>
<feature type="transmembrane region" description="Helical" evidence="14">
    <location>
        <begin position="24"/>
        <end position="40"/>
    </location>
</feature>
<evidence type="ECO:0000256" key="12">
    <source>
        <dbReference type="ARBA" id="ARBA00042475"/>
    </source>
</evidence>
<dbReference type="EMBL" id="SMBT01000006">
    <property type="protein sequence ID" value="TCU86171.1"/>
    <property type="molecule type" value="Genomic_DNA"/>
</dbReference>
<evidence type="ECO:0000256" key="14">
    <source>
        <dbReference type="HAMAP-Rule" id="MF_00154"/>
    </source>
</evidence>
<evidence type="ECO:0000256" key="4">
    <source>
        <dbReference type="ARBA" id="ARBA00022475"/>
    </source>
</evidence>
<comment type="pathway">
    <text evidence="2 14">Porphyrin-containing compound metabolism; heme O biosynthesis; heme O from protoheme: step 1/1.</text>
</comment>
<proteinExistence type="inferred from homology"/>
<dbReference type="NCBIfam" id="NF003349">
    <property type="entry name" value="PRK04375.1-2"/>
    <property type="match status" value="1"/>
</dbReference>
<gene>
    <name evidence="14 15" type="primary">ctaB</name>
    <name evidence="16" type="ORF">EV682_10655</name>
    <name evidence="15" type="ORF">NCTC11159_03121</name>
</gene>
<accession>A0A377SRC6</accession>
<keyword evidence="7 14" id="KW-1133">Transmembrane helix</keyword>
<feature type="transmembrane region" description="Helical" evidence="14">
    <location>
        <begin position="145"/>
        <end position="166"/>
    </location>
</feature>
<keyword evidence="6 14" id="KW-0812">Transmembrane</keyword>
<comment type="similarity">
    <text evidence="14">Belongs to the UbiA prenyltransferase family. Protoheme IX farnesyltransferase subfamily.</text>
</comment>
<dbReference type="InterPro" id="IPR000537">
    <property type="entry name" value="UbiA_prenyltransferase"/>
</dbReference>
<comment type="function">
    <text evidence="14">Converts heme B (protoheme IX) to heme O by substitution of the vinyl group on carbon 2 of heme B porphyrin ring with a hydroxyethyl farnesyl side group.</text>
</comment>
<comment type="subcellular location">
    <subcellularLocation>
        <location evidence="1 14">Cell membrane</location>
        <topology evidence="1 14">Multi-pass membrane protein</topology>
    </subcellularLocation>
</comment>
<evidence type="ECO:0000313" key="16">
    <source>
        <dbReference type="EMBL" id="TCU86171.1"/>
    </source>
</evidence>
<keyword evidence="5 14" id="KW-0808">Transferase</keyword>
<dbReference type="AlphaFoldDB" id="A0A377SRC6"/>
<evidence type="ECO:0000256" key="7">
    <source>
        <dbReference type="ARBA" id="ARBA00022989"/>
    </source>
</evidence>
<dbReference type="GO" id="GO:0048034">
    <property type="term" value="P:heme O biosynthetic process"/>
    <property type="evidence" value="ECO:0007669"/>
    <property type="project" value="UniProtKB-UniRule"/>
</dbReference>
<evidence type="ECO:0000313" key="15">
    <source>
        <dbReference type="EMBL" id="STR44582.1"/>
    </source>
</evidence>
<feature type="transmembrane region" description="Helical" evidence="14">
    <location>
        <begin position="172"/>
        <end position="193"/>
    </location>
</feature>
<dbReference type="Proteomes" id="UP000295794">
    <property type="component" value="Unassembled WGS sequence"/>
</dbReference>
<feature type="transmembrane region" description="Helical" evidence="14">
    <location>
        <begin position="46"/>
        <end position="70"/>
    </location>
</feature>
<dbReference type="PANTHER" id="PTHR43448:SF7">
    <property type="entry name" value="4-HYDROXYBENZOATE SOLANESYLTRANSFERASE"/>
    <property type="match status" value="1"/>
</dbReference>
<evidence type="ECO:0000256" key="3">
    <source>
        <dbReference type="ARBA" id="ARBA00012292"/>
    </source>
</evidence>